<dbReference type="Gene3D" id="3.40.50.300">
    <property type="entry name" value="P-loop containing nucleotide triphosphate hydrolases"/>
    <property type="match status" value="1"/>
</dbReference>
<proteinExistence type="inferred from homology"/>
<protein>
    <recommendedName>
        <fullName evidence="3">Origin recognition complex subunit 4</fullName>
    </recommendedName>
</protein>
<dbReference type="GO" id="GO:0006270">
    <property type="term" value="P:DNA replication initiation"/>
    <property type="evidence" value="ECO:0007669"/>
    <property type="project" value="TreeGrafter"/>
</dbReference>
<dbReference type="Pfam" id="PF13191">
    <property type="entry name" value="AAA_16"/>
    <property type="match status" value="1"/>
</dbReference>
<dbReference type="PANTHER" id="PTHR12087">
    <property type="entry name" value="ORIGIN RECOGNITION COMPLEX SUBUNIT 4"/>
    <property type="match status" value="1"/>
</dbReference>
<feature type="region of interest" description="Disordered" evidence="7">
    <location>
        <begin position="32"/>
        <end position="55"/>
    </location>
</feature>
<keyword evidence="5" id="KW-0238">DNA-binding</keyword>
<evidence type="ECO:0000313" key="9">
    <source>
        <dbReference type="EMBL" id="KAI5963351.1"/>
    </source>
</evidence>
<dbReference type="SUPFAM" id="SSF52540">
    <property type="entry name" value="P-loop containing nucleoside triphosphate hydrolases"/>
    <property type="match status" value="1"/>
</dbReference>
<name>A0AAD5G004_9ASCO</name>
<feature type="domain" description="AAA+ ATPase" evidence="8">
    <location>
        <begin position="113"/>
        <end position="295"/>
    </location>
</feature>
<dbReference type="SMART" id="SM00382">
    <property type="entry name" value="AAA"/>
    <property type="match status" value="1"/>
</dbReference>
<dbReference type="InterPro" id="IPR032705">
    <property type="entry name" value="ORC4_C"/>
</dbReference>
<dbReference type="InterPro" id="IPR016527">
    <property type="entry name" value="ORC4"/>
</dbReference>
<dbReference type="Proteomes" id="UP001204833">
    <property type="component" value="Unassembled WGS sequence"/>
</dbReference>
<dbReference type="AlphaFoldDB" id="A0AAD5G004"/>
<evidence type="ECO:0000259" key="8">
    <source>
        <dbReference type="SMART" id="SM00382"/>
    </source>
</evidence>
<dbReference type="GO" id="GO:0003688">
    <property type="term" value="F:DNA replication origin binding"/>
    <property type="evidence" value="ECO:0007669"/>
    <property type="project" value="TreeGrafter"/>
</dbReference>
<dbReference type="PANTHER" id="PTHR12087:SF0">
    <property type="entry name" value="ORIGIN RECOGNITION COMPLEX SUBUNIT 4"/>
    <property type="match status" value="1"/>
</dbReference>
<evidence type="ECO:0000256" key="6">
    <source>
        <dbReference type="ARBA" id="ARBA00023242"/>
    </source>
</evidence>
<evidence type="ECO:0000256" key="4">
    <source>
        <dbReference type="ARBA" id="ARBA00022705"/>
    </source>
</evidence>
<dbReference type="RefSeq" id="XP_051610173.1">
    <property type="nucleotide sequence ID" value="XM_051750486.1"/>
</dbReference>
<keyword evidence="4" id="KW-0235">DNA replication</keyword>
<evidence type="ECO:0000256" key="2">
    <source>
        <dbReference type="ARBA" id="ARBA00005334"/>
    </source>
</evidence>
<evidence type="ECO:0000256" key="5">
    <source>
        <dbReference type="ARBA" id="ARBA00023125"/>
    </source>
</evidence>
<evidence type="ECO:0000313" key="10">
    <source>
        <dbReference type="Proteomes" id="UP001204833"/>
    </source>
</evidence>
<organism evidence="9 10">
    <name type="scientific">Candida theae</name>
    <dbReference type="NCBI Taxonomy" id="1198502"/>
    <lineage>
        <taxon>Eukaryota</taxon>
        <taxon>Fungi</taxon>
        <taxon>Dikarya</taxon>
        <taxon>Ascomycota</taxon>
        <taxon>Saccharomycotina</taxon>
        <taxon>Pichiomycetes</taxon>
        <taxon>Debaryomycetaceae</taxon>
        <taxon>Candida/Lodderomyces clade</taxon>
        <taxon>Candida</taxon>
    </lineage>
</organism>
<comment type="caution">
    <text evidence="9">The sequence shown here is derived from an EMBL/GenBank/DDBJ whole genome shotgun (WGS) entry which is preliminary data.</text>
</comment>
<reference evidence="9 10" key="1">
    <citation type="journal article" date="2022" name="DNA Res.">
        <title>Genome analysis of five recently described species of the CUG-Ser clade uncovers Candida theae as a new hybrid lineage with pathogenic potential in the Candida parapsilosis species complex.</title>
        <authorList>
            <person name="Mixao V."/>
            <person name="Del Olmo V."/>
            <person name="Hegedusova E."/>
            <person name="Saus E."/>
            <person name="Pryszcz L."/>
            <person name="Cillingova A."/>
            <person name="Nosek J."/>
            <person name="Gabaldon T."/>
        </authorList>
    </citation>
    <scope>NUCLEOTIDE SEQUENCE [LARGE SCALE GENOMIC DNA]</scope>
    <source>
        <strain evidence="9 10">CBS 12239</strain>
    </source>
</reference>
<comment type="similarity">
    <text evidence="2">Belongs to the ORC4 family.</text>
</comment>
<dbReference type="InterPro" id="IPR041664">
    <property type="entry name" value="AAA_16"/>
</dbReference>
<comment type="subcellular location">
    <subcellularLocation>
        <location evidence="1">Nucleus</location>
    </subcellularLocation>
</comment>
<dbReference type="InterPro" id="IPR027417">
    <property type="entry name" value="P-loop_NTPase"/>
</dbReference>
<dbReference type="GO" id="GO:0005664">
    <property type="term" value="C:nuclear origin of replication recognition complex"/>
    <property type="evidence" value="ECO:0007669"/>
    <property type="project" value="TreeGrafter"/>
</dbReference>
<dbReference type="InterPro" id="IPR003593">
    <property type="entry name" value="AAA+_ATPase"/>
</dbReference>
<dbReference type="EMBL" id="JAIHNG010000063">
    <property type="protein sequence ID" value="KAI5963351.1"/>
    <property type="molecule type" value="Genomic_DNA"/>
</dbReference>
<gene>
    <name evidence="9" type="ORF">KGF57_001296</name>
</gene>
<sequence>MKDQSTSTANGGLNEPVNQRKITNEIAMHNARSVQSHRDSDVHHSSNKPALAADVSCTPATNSSTILESDLRAVKSCLMSQLNGDITHVDDSNIESGYEIVFNLLEKTVAQRERHSLLLVGPRSSGKSTIVNKALDNLKLVYPKEFLAIHLNASIHSDDSTAVREIARQLDLATKRQNANNGSTMSRTQQHLEAIVERKSIHETFANILNVLSVSLESKGDSQTKHMPLIFVIDEFEKFTSNIKQTLLYNLLDMSQNSEIPITVIGLTTKINARDFMEKRVNSRFSQRILTVLPTTQFPEFVRNSMSGFLLNPAFVESMNAPHYGETWNANSAVNALSDSELHLLVAAAKWTEKFNTPTINFNLAFVEYKSLMKESNAFAGAPFSLSNMKVDKKRLSKKALRNSWDVLFKCNLLVEPSSMSSATPSASTERRSIKTVMVGDNTMVLLEITLDELSLLIGDTRLAKRFLRL</sequence>
<dbReference type="GeneID" id="76149355"/>
<evidence type="ECO:0000256" key="7">
    <source>
        <dbReference type="SAM" id="MobiDB-lite"/>
    </source>
</evidence>
<dbReference type="Pfam" id="PF14629">
    <property type="entry name" value="ORC4_C"/>
    <property type="match status" value="1"/>
</dbReference>
<evidence type="ECO:0000256" key="1">
    <source>
        <dbReference type="ARBA" id="ARBA00004123"/>
    </source>
</evidence>
<accession>A0AAD5G004</accession>
<keyword evidence="10" id="KW-1185">Reference proteome</keyword>
<keyword evidence="6" id="KW-0539">Nucleus</keyword>
<evidence type="ECO:0000256" key="3">
    <source>
        <dbReference type="ARBA" id="ARBA00019083"/>
    </source>
</evidence>
<dbReference type="FunFam" id="3.40.50.300:FF:001499">
    <property type="entry name" value="Origin recognition complex subunit 4, putative"/>
    <property type="match status" value="1"/>
</dbReference>